<reference evidence="10 11" key="1">
    <citation type="submission" date="2016-10" db="EMBL/GenBank/DDBJ databases">
        <authorList>
            <person name="de Groot N.N."/>
        </authorList>
    </citation>
    <scope>NUCLEOTIDE SEQUENCE [LARGE SCALE GENOMIC DNA]</scope>
    <source>
        <strain evidence="10 11">DSM 10317</strain>
    </source>
</reference>
<evidence type="ECO:0000313" key="11">
    <source>
        <dbReference type="Proteomes" id="UP000199428"/>
    </source>
</evidence>
<feature type="transmembrane region" description="Helical" evidence="7">
    <location>
        <begin position="150"/>
        <end position="177"/>
    </location>
</feature>
<evidence type="ECO:0000256" key="2">
    <source>
        <dbReference type="ARBA" id="ARBA00022692"/>
    </source>
</evidence>
<dbReference type="SMART" id="SM00382">
    <property type="entry name" value="AAA"/>
    <property type="match status" value="1"/>
</dbReference>
<accession>A0A1G5S5R2</accession>
<dbReference type="SUPFAM" id="SSF90123">
    <property type="entry name" value="ABC transporter transmembrane region"/>
    <property type="match status" value="1"/>
</dbReference>
<dbReference type="InterPro" id="IPR003439">
    <property type="entry name" value="ABC_transporter-like_ATP-bd"/>
</dbReference>
<dbReference type="GO" id="GO:0140359">
    <property type="term" value="F:ABC-type transporter activity"/>
    <property type="evidence" value="ECO:0007669"/>
    <property type="project" value="InterPro"/>
</dbReference>
<dbReference type="Pfam" id="PF00005">
    <property type="entry name" value="ABC_tran"/>
    <property type="match status" value="1"/>
</dbReference>
<keyword evidence="3" id="KW-0547">Nucleotide-binding</keyword>
<evidence type="ECO:0000256" key="6">
    <source>
        <dbReference type="ARBA" id="ARBA00023136"/>
    </source>
</evidence>
<feature type="transmembrane region" description="Helical" evidence="7">
    <location>
        <begin position="21"/>
        <end position="48"/>
    </location>
</feature>
<dbReference type="PROSITE" id="PS50929">
    <property type="entry name" value="ABC_TM1F"/>
    <property type="match status" value="1"/>
</dbReference>
<organism evidence="10 11">
    <name type="scientific">Pseudobutyrivibrio xylanivorans</name>
    <dbReference type="NCBI Taxonomy" id="185007"/>
    <lineage>
        <taxon>Bacteria</taxon>
        <taxon>Bacillati</taxon>
        <taxon>Bacillota</taxon>
        <taxon>Clostridia</taxon>
        <taxon>Lachnospirales</taxon>
        <taxon>Lachnospiraceae</taxon>
        <taxon>Pseudobutyrivibrio</taxon>
    </lineage>
</organism>
<evidence type="ECO:0000256" key="4">
    <source>
        <dbReference type="ARBA" id="ARBA00022840"/>
    </source>
</evidence>
<evidence type="ECO:0000259" key="8">
    <source>
        <dbReference type="PROSITE" id="PS50893"/>
    </source>
</evidence>
<feature type="transmembrane region" description="Helical" evidence="7">
    <location>
        <begin position="78"/>
        <end position="99"/>
    </location>
</feature>
<feature type="transmembrane region" description="Helical" evidence="7">
    <location>
        <begin position="183"/>
        <end position="204"/>
    </location>
</feature>
<evidence type="ECO:0000259" key="9">
    <source>
        <dbReference type="PROSITE" id="PS50929"/>
    </source>
</evidence>
<dbReference type="InterPro" id="IPR036640">
    <property type="entry name" value="ABC1_TM_sf"/>
</dbReference>
<dbReference type="InterPro" id="IPR003593">
    <property type="entry name" value="AAA+_ATPase"/>
</dbReference>
<feature type="domain" description="ABC transmembrane type-1" evidence="9">
    <location>
        <begin position="23"/>
        <end position="324"/>
    </location>
</feature>
<feature type="transmembrane region" description="Helical" evidence="7">
    <location>
        <begin position="268"/>
        <end position="289"/>
    </location>
</feature>
<dbReference type="Gene3D" id="3.40.50.300">
    <property type="entry name" value="P-loop containing nucleotide triphosphate hydrolases"/>
    <property type="match status" value="1"/>
</dbReference>
<dbReference type="GO" id="GO:0016887">
    <property type="term" value="F:ATP hydrolysis activity"/>
    <property type="evidence" value="ECO:0007669"/>
    <property type="project" value="InterPro"/>
</dbReference>
<sequence>MTSIFRVIKKFKVLLSEHQRIRILELAIMMIIGGFLDTLSVSLILPFMSAVMKSDELLDNKYVMLVCKVLKIESSTVFLIYLSILLAIVYVLKNIYLIFEYNIQYKFVFGNMLDMQKKLLQSFMSRPYEYFLNINSGEILRIITSDTTEAFNLLITILTIMTELVVSAMLIISILFIAPLVTISMVVLLIGLLLIIYFFIKPVLRRASLNRQSSSAEMNKWLIQSIQGIKEIKVMNKEYFFRHNYEHYGNIYVNALRNNSILGITPRFMIEGVSMGAFFIVTAVLIIFGVKLENIIPMLTAVALAATRLLPAINRISNCLAQIAYGEPMVDKVIENMTYLSSIEVHHNNLHNNQYDTVNDDFKDKIELKNIFYHYPNTNKNVLDGASICIPKGKTIGIIGASGSGKTTSVDILLGLLIPQSGSVFVDGKNIFNDLTKWHCRIGYIPQMIFMLDDTLLNNVAFGEDPEKIDREEVMRSIKEASLEGLVADLPEGLDTQIGERGVRLSGGQRQRIGIARALYHNPEILIFDEATSALDNDTEAEIIKSINSLKGTKTMIIIAHRMTTIESCDIVYRVESGNIERVQ</sequence>
<keyword evidence="4" id="KW-0067">ATP-binding</keyword>
<dbReference type="PROSITE" id="PS00211">
    <property type="entry name" value="ABC_TRANSPORTER_1"/>
    <property type="match status" value="1"/>
</dbReference>
<evidence type="ECO:0000256" key="1">
    <source>
        <dbReference type="ARBA" id="ARBA00004651"/>
    </source>
</evidence>
<dbReference type="InterPro" id="IPR027417">
    <property type="entry name" value="P-loop_NTPase"/>
</dbReference>
<proteinExistence type="predicted"/>
<dbReference type="GO" id="GO:0005524">
    <property type="term" value="F:ATP binding"/>
    <property type="evidence" value="ECO:0007669"/>
    <property type="project" value="UniProtKB-KW"/>
</dbReference>
<dbReference type="GO" id="GO:0005886">
    <property type="term" value="C:plasma membrane"/>
    <property type="evidence" value="ECO:0007669"/>
    <property type="project" value="UniProtKB-SubCell"/>
</dbReference>
<dbReference type="InterPro" id="IPR011527">
    <property type="entry name" value="ABC1_TM_dom"/>
</dbReference>
<dbReference type="RefSeq" id="WP_090164077.1">
    <property type="nucleotide sequence ID" value="NZ_FMWK01000019.1"/>
</dbReference>
<dbReference type="PANTHER" id="PTHR24221">
    <property type="entry name" value="ATP-BINDING CASSETTE SUB-FAMILY B"/>
    <property type="match status" value="1"/>
</dbReference>
<evidence type="ECO:0000256" key="5">
    <source>
        <dbReference type="ARBA" id="ARBA00022989"/>
    </source>
</evidence>
<comment type="subcellular location">
    <subcellularLocation>
        <location evidence="1">Cell membrane</location>
        <topology evidence="1">Multi-pass membrane protein</topology>
    </subcellularLocation>
</comment>
<keyword evidence="5 7" id="KW-1133">Transmembrane helix</keyword>
<evidence type="ECO:0000313" key="10">
    <source>
        <dbReference type="EMBL" id="SCZ81220.1"/>
    </source>
</evidence>
<feature type="domain" description="ABC transporter" evidence="8">
    <location>
        <begin position="366"/>
        <end position="583"/>
    </location>
</feature>
<dbReference type="Gene3D" id="1.20.1560.10">
    <property type="entry name" value="ABC transporter type 1, transmembrane domain"/>
    <property type="match status" value="1"/>
</dbReference>
<evidence type="ECO:0000256" key="7">
    <source>
        <dbReference type="SAM" id="Phobius"/>
    </source>
</evidence>
<protein>
    <submittedName>
        <fullName evidence="10">ABC-type bacteriocin/lantibiotic exporter, contains an N-terminal double-glycine peptidase domain</fullName>
    </submittedName>
</protein>
<keyword evidence="6 7" id="KW-0472">Membrane</keyword>
<evidence type="ECO:0000256" key="3">
    <source>
        <dbReference type="ARBA" id="ARBA00022741"/>
    </source>
</evidence>
<dbReference type="Proteomes" id="UP000199428">
    <property type="component" value="Unassembled WGS sequence"/>
</dbReference>
<name>A0A1G5S5R2_PSEXY</name>
<dbReference type="PANTHER" id="PTHR24221:SF654">
    <property type="entry name" value="ATP-BINDING CASSETTE SUB-FAMILY B MEMBER 6"/>
    <property type="match status" value="1"/>
</dbReference>
<keyword evidence="2 7" id="KW-0812">Transmembrane</keyword>
<dbReference type="AlphaFoldDB" id="A0A1G5S5R2"/>
<dbReference type="SUPFAM" id="SSF52540">
    <property type="entry name" value="P-loop containing nucleoside triphosphate hydrolases"/>
    <property type="match status" value="1"/>
</dbReference>
<dbReference type="GO" id="GO:0034040">
    <property type="term" value="F:ATPase-coupled lipid transmembrane transporter activity"/>
    <property type="evidence" value="ECO:0007669"/>
    <property type="project" value="TreeGrafter"/>
</dbReference>
<dbReference type="EMBL" id="FMWK01000019">
    <property type="protein sequence ID" value="SCZ81220.1"/>
    <property type="molecule type" value="Genomic_DNA"/>
</dbReference>
<dbReference type="InterPro" id="IPR017871">
    <property type="entry name" value="ABC_transporter-like_CS"/>
</dbReference>
<gene>
    <name evidence="10" type="ORF">SAMN02910350_02697</name>
</gene>
<dbReference type="InterPro" id="IPR039421">
    <property type="entry name" value="Type_1_exporter"/>
</dbReference>
<dbReference type="Pfam" id="PF00664">
    <property type="entry name" value="ABC_membrane"/>
    <property type="match status" value="1"/>
</dbReference>
<dbReference type="PROSITE" id="PS50893">
    <property type="entry name" value="ABC_TRANSPORTER_2"/>
    <property type="match status" value="1"/>
</dbReference>